<feature type="region of interest" description="Disordered" evidence="1">
    <location>
        <begin position="25"/>
        <end position="106"/>
    </location>
</feature>
<evidence type="ECO:0000313" key="2">
    <source>
        <dbReference type="EMBL" id="KMZ70668.1"/>
    </source>
</evidence>
<evidence type="ECO:0000256" key="1">
    <source>
        <dbReference type="SAM" id="MobiDB-lite"/>
    </source>
</evidence>
<organism evidence="2 3">
    <name type="scientific">Zostera marina</name>
    <name type="common">Eelgrass</name>
    <dbReference type="NCBI Taxonomy" id="29655"/>
    <lineage>
        <taxon>Eukaryota</taxon>
        <taxon>Viridiplantae</taxon>
        <taxon>Streptophyta</taxon>
        <taxon>Embryophyta</taxon>
        <taxon>Tracheophyta</taxon>
        <taxon>Spermatophyta</taxon>
        <taxon>Magnoliopsida</taxon>
        <taxon>Liliopsida</taxon>
        <taxon>Zosteraceae</taxon>
        <taxon>Zostera</taxon>
    </lineage>
</organism>
<sequence>MAEWKPFDRRNGTYHLLSDLYQEYSSNKTSQRPNDPFHGPSSELSQNDPFYAPNNPTGGSDVPIRLKRFSPVIRRATRDKEPEGYGGNGGFPIGSGLHNGGGNGNGGGLPTARFDFNRVVPRFNLDPNGISRVVEGGPRFDRSPFPPISQVWSNDNAGIYPPSHGGGGFNSAPLLDFEVRGTSVAARRMNFPVKQTSIVSRRMNAPLGKTGTGVFIPKIDPTETSTRRKTKPTSTGPKREERQRQKKLSQPEKHMITGQSSSKDWTYSP</sequence>
<reference evidence="3" key="1">
    <citation type="journal article" date="2016" name="Nature">
        <title>The genome of the seagrass Zostera marina reveals angiosperm adaptation to the sea.</title>
        <authorList>
            <person name="Olsen J.L."/>
            <person name="Rouze P."/>
            <person name="Verhelst B."/>
            <person name="Lin Y.-C."/>
            <person name="Bayer T."/>
            <person name="Collen J."/>
            <person name="Dattolo E."/>
            <person name="De Paoli E."/>
            <person name="Dittami S."/>
            <person name="Maumus F."/>
            <person name="Michel G."/>
            <person name="Kersting A."/>
            <person name="Lauritano C."/>
            <person name="Lohaus R."/>
            <person name="Toepel M."/>
            <person name="Tonon T."/>
            <person name="Vanneste K."/>
            <person name="Amirebrahimi M."/>
            <person name="Brakel J."/>
            <person name="Bostroem C."/>
            <person name="Chovatia M."/>
            <person name="Grimwood J."/>
            <person name="Jenkins J.W."/>
            <person name="Jueterbock A."/>
            <person name="Mraz A."/>
            <person name="Stam W.T."/>
            <person name="Tice H."/>
            <person name="Bornberg-Bauer E."/>
            <person name="Green P.J."/>
            <person name="Pearson G.A."/>
            <person name="Procaccini G."/>
            <person name="Duarte C.M."/>
            <person name="Schmutz J."/>
            <person name="Reusch T.B.H."/>
            <person name="Van de Peer Y."/>
        </authorList>
    </citation>
    <scope>NUCLEOTIDE SEQUENCE [LARGE SCALE GENOMIC DNA]</scope>
    <source>
        <strain evidence="3">cv. Finnish</strain>
    </source>
</reference>
<accession>A0A0K9PNP3</accession>
<protein>
    <submittedName>
        <fullName evidence="2">Uncharacterized protein</fullName>
    </submittedName>
</protein>
<name>A0A0K9PNP3_ZOSMR</name>
<dbReference type="Proteomes" id="UP000036987">
    <property type="component" value="Unassembled WGS sequence"/>
</dbReference>
<feature type="compositionally biased region" description="Gly residues" evidence="1">
    <location>
        <begin position="84"/>
        <end position="106"/>
    </location>
</feature>
<feature type="compositionally biased region" description="Polar residues" evidence="1">
    <location>
        <begin position="42"/>
        <end position="58"/>
    </location>
</feature>
<dbReference type="AlphaFoldDB" id="A0A0K9PNP3"/>
<comment type="caution">
    <text evidence="2">The sequence shown here is derived from an EMBL/GenBank/DDBJ whole genome shotgun (WGS) entry which is preliminary data.</text>
</comment>
<evidence type="ECO:0000313" key="3">
    <source>
        <dbReference type="Proteomes" id="UP000036987"/>
    </source>
</evidence>
<keyword evidence="3" id="KW-1185">Reference proteome</keyword>
<feature type="compositionally biased region" description="Polar residues" evidence="1">
    <location>
        <begin position="257"/>
        <end position="269"/>
    </location>
</feature>
<gene>
    <name evidence="2" type="ORF">ZOSMA_196G00170</name>
</gene>
<feature type="compositionally biased region" description="Basic and acidic residues" evidence="1">
    <location>
        <begin position="237"/>
        <end position="255"/>
    </location>
</feature>
<dbReference type="EMBL" id="LFYR01000718">
    <property type="protein sequence ID" value="KMZ70668.1"/>
    <property type="molecule type" value="Genomic_DNA"/>
</dbReference>
<feature type="region of interest" description="Disordered" evidence="1">
    <location>
        <begin position="209"/>
        <end position="269"/>
    </location>
</feature>
<proteinExistence type="predicted"/>